<accession>A0A1I0V2P9</accession>
<dbReference type="GO" id="GO:0032259">
    <property type="term" value="P:methylation"/>
    <property type="evidence" value="ECO:0007669"/>
    <property type="project" value="UniProtKB-KW"/>
</dbReference>
<dbReference type="OrthoDB" id="5881184at2"/>
<dbReference type="Pfam" id="PF04816">
    <property type="entry name" value="TrmK"/>
    <property type="match status" value="1"/>
</dbReference>
<dbReference type="PIRSF" id="PIRSF018637">
    <property type="entry name" value="TrmK"/>
    <property type="match status" value="1"/>
</dbReference>
<evidence type="ECO:0000313" key="2">
    <source>
        <dbReference type="Proteomes" id="UP000198642"/>
    </source>
</evidence>
<dbReference type="SUPFAM" id="SSF53335">
    <property type="entry name" value="S-adenosyl-L-methionine-dependent methyltransferases"/>
    <property type="match status" value="1"/>
</dbReference>
<reference evidence="1 2" key="1">
    <citation type="submission" date="2016-10" db="EMBL/GenBank/DDBJ databases">
        <authorList>
            <person name="de Groot N.N."/>
        </authorList>
    </citation>
    <scope>NUCLEOTIDE SEQUENCE [LARGE SCALE GENOMIC DNA]</scope>
    <source>
        <strain evidence="1 2">CGMCC 1.3702</strain>
    </source>
</reference>
<dbReference type="GO" id="GO:0160105">
    <property type="term" value="F:tRNA (adenine(22)-N1)-methyltransferase activity"/>
    <property type="evidence" value="ECO:0007669"/>
    <property type="project" value="InterPro"/>
</dbReference>
<name>A0A1I0V2P9_9BACI</name>
<keyword evidence="2" id="KW-1185">Reference proteome</keyword>
<dbReference type="AlphaFoldDB" id="A0A1I0V2P9"/>
<dbReference type="InterPro" id="IPR029063">
    <property type="entry name" value="SAM-dependent_MTases_sf"/>
</dbReference>
<dbReference type="RefSeq" id="WP_090232141.1">
    <property type="nucleotide sequence ID" value="NZ_FOJW01000001.1"/>
</dbReference>
<organism evidence="1 2">
    <name type="scientific">Lentibacillus halodurans</name>
    <dbReference type="NCBI Taxonomy" id="237679"/>
    <lineage>
        <taxon>Bacteria</taxon>
        <taxon>Bacillati</taxon>
        <taxon>Bacillota</taxon>
        <taxon>Bacilli</taxon>
        <taxon>Bacillales</taxon>
        <taxon>Bacillaceae</taxon>
        <taxon>Lentibacillus</taxon>
    </lineage>
</organism>
<proteinExistence type="predicted"/>
<gene>
    <name evidence="1" type="ORF">SAMN04488072_101133</name>
</gene>
<dbReference type="Gene3D" id="3.40.50.150">
    <property type="entry name" value="Vaccinia Virus protein VP39"/>
    <property type="match status" value="1"/>
</dbReference>
<protein>
    <submittedName>
        <fullName evidence="1">tRNA (Adenine22-N1)-methyltransferase</fullName>
    </submittedName>
</protein>
<keyword evidence="1" id="KW-0808">Transferase</keyword>
<dbReference type="Proteomes" id="UP000198642">
    <property type="component" value="Unassembled WGS sequence"/>
</dbReference>
<sequence length="239" mass="27130">MNNTIKLSGRLEKVASFITKDATFADIGSDHAYLPCYVCLHDEYARAIAGEVNEGPFQSAKDTVDSHGLSDRVDVRLGNGLQVLHEDEVQLLVMAGMGGALITTILDEGKDRISSVERIVAQPNIDERTVRHWLYTCGFTITNETMIEENGHIYEIIVGDKESGTQTLTEKELLFGPHLLEQKPLQFYKKWEHEYAKRNRIIKQMKKASVPDPEKIAVFEKELTWIEEVLDHDSSYSQY</sequence>
<dbReference type="PANTHER" id="PTHR38451">
    <property type="entry name" value="TRNA (ADENINE(22)-N(1))-METHYLTRANSFERASE"/>
    <property type="match status" value="1"/>
</dbReference>
<dbReference type="InterPro" id="IPR006901">
    <property type="entry name" value="TrmK"/>
</dbReference>
<dbReference type="STRING" id="237679.SAMN04488072_101133"/>
<dbReference type="Gene3D" id="1.10.287.1890">
    <property type="match status" value="1"/>
</dbReference>
<dbReference type="EMBL" id="FOJW01000001">
    <property type="protein sequence ID" value="SFA70604.1"/>
    <property type="molecule type" value="Genomic_DNA"/>
</dbReference>
<dbReference type="PANTHER" id="PTHR38451:SF1">
    <property type="entry name" value="TRNA (ADENINE(22)-N(1))-METHYLTRANSFERASE"/>
    <property type="match status" value="1"/>
</dbReference>
<keyword evidence="1" id="KW-0489">Methyltransferase</keyword>
<evidence type="ECO:0000313" key="1">
    <source>
        <dbReference type="EMBL" id="SFA70604.1"/>
    </source>
</evidence>